<dbReference type="GO" id="GO:0016787">
    <property type="term" value="F:hydrolase activity"/>
    <property type="evidence" value="ECO:0007669"/>
    <property type="project" value="UniProtKB-KW"/>
</dbReference>
<dbReference type="GO" id="GO:0016020">
    <property type="term" value="C:membrane"/>
    <property type="evidence" value="ECO:0007669"/>
    <property type="project" value="UniProtKB-SubCell"/>
</dbReference>
<organism evidence="5 6">
    <name type="scientific">Phreatobacter stygius</name>
    <dbReference type="NCBI Taxonomy" id="1940610"/>
    <lineage>
        <taxon>Bacteria</taxon>
        <taxon>Pseudomonadati</taxon>
        <taxon>Pseudomonadota</taxon>
        <taxon>Alphaproteobacteria</taxon>
        <taxon>Hyphomicrobiales</taxon>
        <taxon>Phreatobacteraceae</taxon>
        <taxon>Phreatobacter</taxon>
    </lineage>
</organism>
<name>A0A4D7BEF2_9HYPH</name>
<keyword evidence="6" id="KW-1185">Reference proteome</keyword>
<evidence type="ECO:0000256" key="3">
    <source>
        <dbReference type="ARBA" id="ARBA00022824"/>
    </source>
</evidence>
<evidence type="ECO:0000313" key="6">
    <source>
        <dbReference type="Proteomes" id="UP000298781"/>
    </source>
</evidence>
<dbReference type="InterPro" id="IPR052374">
    <property type="entry name" value="SERAC1"/>
</dbReference>
<gene>
    <name evidence="5" type="ORF">E8M01_27720</name>
</gene>
<dbReference type="PANTHER" id="PTHR48182:SF2">
    <property type="entry name" value="PROTEIN SERAC1"/>
    <property type="match status" value="1"/>
</dbReference>
<sequence length="139" mass="15241">MSRLLKIAGWSGDKRGNVVFVHGLGGHPYDTWRRKHDNSTFWPLWLAKDVPGLAVYSLGYVSPPTNWLGTAMPLLDEAAHALRVLLNSDELRTGPITFICHSLGGLIVKSVLRSANEQKGDPAIADFWPAAGFVDTFLS</sequence>
<proteinExistence type="predicted"/>
<evidence type="ECO:0000313" key="5">
    <source>
        <dbReference type="EMBL" id="QCI67676.1"/>
    </source>
</evidence>
<keyword evidence="4" id="KW-0472">Membrane</keyword>
<evidence type="ECO:0000256" key="2">
    <source>
        <dbReference type="ARBA" id="ARBA00004370"/>
    </source>
</evidence>
<keyword evidence="3" id="KW-0256">Endoplasmic reticulum</keyword>
<dbReference type="EMBL" id="CP039690">
    <property type="protein sequence ID" value="QCI67676.1"/>
    <property type="molecule type" value="Genomic_DNA"/>
</dbReference>
<keyword evidence="5" id="KW-0378">Hydrolase</keyword>
<dbReference type="Gene3D" id="3.40.50.1820">
    <property type="entry name" value="alpha/beta hydrolase"/>
    <property type="match status" value="1"/>
</dbReference>
<dbReference type="KEGG" id="pstg:E8M01_27720"/>
<evidence type="ECO:0000256" key="1">
    <source>
        <dbReference type="ARBA" id="ARBA00004240"/>
    </source>
</evidence>
<dbReference type="AlphaFoldDB" id="A0A4D7BEF2"/>
<reference evidence="5 6" key="1">
    <citation type="submission" date="2019-04" db="EMBL/GenBank/DDBJ databases">
        <title>Phreatobacter aquaticus sp. nov.</title>
        <authorList>
            <person name="Choi A."/>
        </authorList>
    </citation>
    <scope>NUCLEOTIDE SEQUENCE [LARGE SCALE GENOMIC DNA]</scope>
    <source>
        <strain evidence="5 6">KCTC 52518</strain>
    </source>
</reference>
<protein>
    <submittedName>
        <fullName evidence="5">Alpha/beta hydrolase</fullName>
    </submittedName>
</protein>
<evidence type="ECO:0000256" key="4">
    <source>
        <dbReference type="ARBA" id="ARBA00023136"/>
    </source>
</evidence>
<dbReference type="SUPFAM" id="SSF53474">
    <property type="entry name" value="alpha/beta-Hydrolases"/>
    <property type="match status" value="1"/>
</dbReference>
<dbReference type="Proteomes" id="UP000298781">
    <property type="component" value="Chromosome"/>
</dbReference>
<dbReference type="RefSeq" id="WP_136963104.1">
    <property type="nucleotide sequence ID" value="NZ_CP039690.1"/>
</dbReference>
<dbReference type="InterPro" id="IPR029058">
    <property type="entry name" value="AB_hydrolase_fold"/>
</dbReference>
<accession>A0A4D7BEF2</accession>
<dbReference type="PANTHER" id="PTHR48182">
    <property type="entry name" value="PROTEIN SERAC1"/>
    <property type="match status" value="1"/>
</dbReference>
<dbReference type="OrthoDB" id="7594060at2"/>
<comment type="subcellular location">
    <subcellularLocation>
        <location evidence="1">Endoplasmic reticulum</location>
    </subcellularLocation>
    <subcellularLocation>
        <location evidence="2">Membrane</location>
    </subcellularLocation>
</comment>